<protein>
    <submittedName>
        <fullName evidence="2">Uncharacterized protein</fullName>
    </submittedName>
</protein>
<reference evidence="2" key="1">
    <citation type="submission" date="2022-11" db="UniProtKB">
        <authorList>
            <consortium name="WormBaseParasite"/>
        </authorList>
    </citation>
    <scope>IDENTIFICATION</scope>
</reference>
<dbReference type="Proteomes" id="UP000887565">
    <property type="component" value="Unplaced"/>
</dbReference>
<proteinExistence type="predicted"/>
<dbReference type="AlphaFoldDB" id="A0A915JLQ1"/>
<accession>A0A915JLQ1</accession>
<evidence type="ECO:0000313" key="2">
    <source>
        <dbReference type="WBParaSite" id="nRc.2.0.1.t27012-RA"/>
    </source>
</evidence>
<name>A0A915JLQ1_ROMCU</name>
<dbReference type="WBParaSite" id="nRc.2.0.1.t27012-RA">
    <property type="protein sequence ID" value="nRc.2.0.1.t27012-RA"/>
    <property type="gene ID" value="nRc.2.0.1.g27012"/>
</dbReference>
<keyword evidence="1" id="KW-1185">Reference proteome</keyword>
<organism evidence="1 2">
    <name type="scientific">Romanomermis culicivorax</name>
    <name type="common">Nematode worm</name>
    <dbReference type="NCBI Taxonomy" id="13658"/>
    <lineage>
        <taxon>Eukaryota</taxon>
        <taxon>Metazoa</taxon>
        <taxon>Ecdysozoa</taxon>
        <taxon>Nematoda</taxon>
        <taxon>Enoplea</taxon>
        <taxon>Dorylaimia</taxon>
        <taxon>Mermithida</taxon>
        <taxon>Mermithoidea</taxon>
        <taxon>Mermithidae</taxon>
        <taxon>Romanomermis</taxon>
    </lineage>
</organism>
<sequence length="90" mass="10330">MVCPVVLKERYIAILSGKHVIIDELQAAVELEKRTSELWDKNGVIDLFELQKHDPELSKLIMVARNKPETHYCMENSLLYHVENGVLNAV</sequence>
<evidence type="ECO:0000313" key="1">
    <source>
        <dbReference type="Proteomes" id="UP000887565"/>
    </source>
</evidence>